<accession>A0A644URM5</accession>
<name>A0A644URM5_9ZZZZ</name>
<comment type="caution">
    <text evidence="1">The sequence shown here is derived from an EMBL/GenBank/DDBJ whole genome shotgun (WGS) entry which is preliminary data.</text>
</comment>
<sequence>MLLIFKYLQFYNEYLTYSYFVCDVFEGNQNVTSAPLIALCLHRFRLRNL</sequence>
<dbReference type="EMBL" id="VSSQ01000152">
    <property type="protein sequence ID" value="MPL81667.1"/>
    <property type="molecule type" value="Genomic_DNA"/>
</dbReference>
<protein>
    <submittedName>
        <fullName evidence="1">Uncharacterized protein</fullName>
    </submittedName>
</protein>
<evidence type="ECO:0000313" key="1">
    <source>
        <dbReference type="EMBL" id="MPL81667.1"/>
    </source>
</evidence>
<organism evidence="1">
    <name type="scientific">bioreactor metagenome</name>
    <dbReference type="NCBI Taxonomy" id="1076179"/>
    <lineage>
        <taxon>unclassified sequences</taxon>
        <taxon>metagenomes</taxon>
        <taxon>ecological metagenomes</taxon>
    </lineage>
</organism>
<reference evidence="1" key="1">
    <citation type="submission" date="2019-08" db="EMBL/GenBank/DDBJ databases">
        <authorList>
            <person name="Kucharzyk K."/>
            <person name="Murdoch R.W."/>
            <person name="Higgins S."/>
            <person name="Loffler F."/>
        </authorList>
    </citation>
    <scope>NUCLEOTIDE SEQUENCE</scope>
</reference>
<proteinExistence type="predicted"/>
<dbReference type="AlphaFoldDB" id="A0A644URM5"/>
<gene>
    <name evidence="1" type="ORF">SDC9_27595</name>
</gene>